<evidence type="ECO:0000313" key="4">
    <source>
        <dbReference type="Proteomes" id="UP000762676"/>
    </source>
</evidence>
<name>A0AAV4GTC8_9GAST</name>
<dbReference type="AlphaFoldDB" id="A0AAV4GTC8"/>
<accession>A0AAV4GTC8</accession>
<feature type="region of interest" description="Disordered" evidence="2">
    <location>
        <begin position="321"/>
        <end position="379"/>
    </location>
</feature>
<feature type="coiled-coil region" evidence="1">
    <location>
        <begin position="194"/>
        <end position="242"/>
    </location>
</feature>
<dbReference type="Proteomes" id="UP000762676">
    <property type="component" value="Unassembled WGS sequence"/>
</dbReference>
<evidence type="ECO:0000313" key="3">
    <source>
        <dbReference type="EMBL" id="GFR88143.1"/>
    </source>
</evidence>
<gene>
    <name evidence="3" type="ORF">ElyMa_002510100</name>
</gene>
<evidence type="ECO:0000256" key="2">
    <source>
        <dbReference type="SAM" id="MobiDB-lite"/>
    </source>
</evidence>
<evidence type="ECO:0000256" key="1">
    <source>
        <dbReference type="SAM" id="Coils"/>
    </source>
</evidence>
<comment type="caution">
    <text evidence="3">The sequence shown here is derived from an EMBL/GenBank/DDBJ whole genome shotgun (WGS) entry which is preliminary data.</text>
</comment>
<sequence>MNASQRFANHDPRLISILEILGSQFVDVYFNHVYNSARTHLETGASLTDEYVRRVQAYIIGVKNDGRCYREVVQSLHKYFQATTRFTTLSFADFVERIVRQFIPEDYYGLLDAAEKDEALGSIVVDLVSTLGSYVTLPDMLRRIIDGHDHLPRVTIRMIQDQATTILLAKRGEIHNSFIRRIGQARETVSVDIVEDMRRTIRKLVKQKACLTAQIIEAEKGKEKLENELAALKQRNGKYHKLVGLLAAERAQGVQKAAFAATVPARNTHAETVCPDQSLKFGQTIPPPRAEHIAEVRNVCAATTAPREASFFAEATPLVSMPHETRGGSNSCTEPAAFSDDNSKGRRNRLRRVDNLADLMADDTTQGLGSDKMEDDDSE</sequence>
<dbReference type="EMBL" id="BMAT01005139">
    <property type="protein sequence ID" value="GFR88143.1"/>
    <property type="molecule type" value="Genomic_DNA"/>
</dbReference>
<protein>
    <submittedName>
        <fullName evidence="3">BA71V-B475L</fullName>
    </submittedName>
</protein>
<proteinExistence type="predicted"/>
<keyword evidence="1" id="KW-0175">Coiled coil</keyword>
<reference evidence="3 4" key="1">
    <citation type="journal article" date="2021" name="Elife">
        <title>Chloroplast acquisition without the gene transfer in kleptoplastic sea slugs, Plakobranchus ocellatus.</title>
        <authorList>
            <person name="Maeda T."/>
            <person name="Takahashi S."/>
            <person name="Yoshida T."/>
            <person name="Shimamura S."/>
            <person name="Takaki Y."/>
            <person name="Nagai Y."/>
            <person name="Toyoda A."/>
            <person name="Suzuki Y."/>
            <person name="Arimoto A."/>
            <person name="Ishii H."/>
            <person name="Satoh N."/>
            <person name="Nishiyama T."/>
            <person name="Hasebe M."/>
            <person name="Maruyama T."/>
            <person name="Minagawa J."/>
            <person name="Obokata J."/>
            <person name="Shigenobu S."/>
        </authorList>
    </citation>
    <scope>NUCLEOTIDE SEQUENCE [LARGE SCALE GENOMIC DNA]</scope>
</reference>
<organism evidence="3 4">
    <name type="scientific">Elysia marginata</name>
    <dbReference type="NCBI Taxonomy" id="1093978"/>
    <lineage>
        <taxon>Eukaryota</taxon>
        <taxon>Metazoa</taxon>
        <taxon>Spiralia</taxon>
        <taxon>Lophotrochozoa</taxon>
        <taxon>Mollusca</taxon>
        <taxon>Gastropoda</taxon>
        <taxon>Heterobranchia</taxon>
        <taxon>Euthyneura</taxon>
        <taxon>Panpulmonata</taxon>
        <taxon>Sacoglossa</taxon>
        <taxon>Placobranchoidea</taxon>
        <taxon>Plakobranchidae</taxon>
        <taxon>Elysia</taxon>
    </lineage>
</organism>
<keyword evidence="4" id="KW-1185">Reference proteome</keyword>